<dbReference type="PROSITE" id="PS50112">
    <property type="entry name" value="PAS"/>
    <property type="match status" value="1"/>
</dbReference>
<dbReference type="OrthoDB" id="9796100at2"/>
<dbReference type="SUPFAM" id="SSF52172">
    <property type="entry name" value="CheY-like"/>
    <property type="match status" value="2"/>
</dbReference>
<dbReference type="PROSITE" id="PS50109">
    <property type="entry name" value="HIS_KIN"/>
    <property type="match status" value="1"/>
</dbReference>
<evidence type="ECO:0000256" key="1">
    <source>
        <dbReference type="ARBA" id="ARBA00000085"/>
    </source>
</evidence>
<dbReference type="InterPro" id="IPR003661">
    <property type="entry name" value="HisK_dim/P_dom"/>
</dbReference>
<comment type="catalytic activity">
    <reaction evidence="1">
        <text>ATP + protein L-histidine = ADP + protein N-phospho-L-histidine.</text>
        <dbReference type="EC" id="2.7.13.3"/>
    </reaction>
</comment>
<dbReference type="RefSeq" id="WP_069307404.1">
    <property type="nucleotide sequence ID" value="NZ_MCRJ01000075.1"/>
</dbReference>
<dbReference type="SMART" id="SM00387">
    <property type="entry name" value="HATPase_c"/>
    <property type="match status" value="1"/>
</dbReference>
<dbReference type="InterPro" id="IPR003594">
    <property type="entry name" value="HATPase_dom"/>
</dbReference>
<protein>
    <recommendedName>
        <fullName evidence="2">histidine kinase</fullName>
        <ecNumber evidence="2">2.7.13.3</ecNumber>
    </recommendedName>
</protein>
<feature type="modified residue" description="4-aspartylphosphate" evidence="4">
    <location>
        <position position="542"/>
    </location>
</feature>
<dbReference type="AlphaFoldDB" id="A0A1E3H0C9"/>
<dbReference type="SUPFAM" id="SSF55785">
    <property type="entry name" value="PYP-like sensor domain (PAS domain)"/>
    <property type="match status" value="1"/>
</dbReference>
<dbReference type="Gene3D" id="3.30.565.10">
    <property type="entry name" value="Histidine kinase-like ATPase, C-terminal domain"/>
    <property type="match status" value="1"/>
</dbReference>
<sequence>MTELPTYRLLLIEDNPGDAELAGEWLADLVDFRLEMSQVTTLAAAVAAVADGGFDGAVLDLNLPDSTGLATLERLLAASPDLPVIVYSGMSADPDLGLAAETAGAADVLSKEDTSSRLFAHSVRSVLRRASADRLHRQFERLLTQVPDAVILTDRGGTVRFVNPAAEGLFAVAAGELIGRRLGIALEDGATAAVPAHGDGGPRFAEMRVVDCSWDRRPARLAMLRDVTDGRMMAEQLRQSQKMEALGLLAGGIAHDFNNLLLVILLYIDAIRRSPGAEAIATEVSEIAQAIERARAMTRQLLTFSRRQPAEFEVLGLGEVVTGVRGLLRRTLPETIALDCVVGDGPSPVLADRGQIEQVLMNFAINARDAMPAGGVFRVEVADVAVVPPGFTLPPGEHVMLRVSDTGTGIAPADLPRIFEPFFTTKARGKGTGLGLANCYAIITQARGQIRAESTPGAGTTFTILLPRSEAQPGEDVADPPAPASGGGSGTILVVEDDPAVARATGLILEKSGYRVRAAGDGEEARRLLTAQPAAFDLVLTDVVMPNMGGPELAGFIAGHRPDLPVVFMTGYTDHPIVALEGATTIDGHPALLKPFQPHDLLRLVREGLAGRA</sequence>
<dbReference type="PROSITE" id="PS50110">
    <property type="entry name" value="RESPONSE_REGULATORY"/>
    <property type="match status" value="2"/>
</dbReference>
<feature type="domain" description="PAS" evidence="7">
    <location>
        <begin position="135"/>
        <end position="180"/>
    </location>
</feature>
<accession>A0A1E3H0C9</accession>
<dbReference type="CDD" id="cd00082">
    <property type="entry name" value="HisKA"/>
    <property type="match status" value="1"/>
</dbReference>
<feature type="domain" description="Response regulatory" evidence="6">
    <location>
        <begin position="491"/>
        <end position="609"/>
    </location>
</feature>
<dbReference type="EMBL" id="MCRJ01000075">
    <property type="protein sequence ID" value="ODN69769.1"/>
    <property type="molecule type" value="Genomic_DNA"/>
</dbReference>
<dbReference type="SMART" id="SM00091">
    <property type="entry name" value="PAS"/>
    <property type="match status" value="1"/>
</dbReference>
<dbReference type="InterPro" id="IPR000014">
    <property type="entry name" value="PAS"/>
</dbReference>
<feature type="domain" description="Response regulatory" evidence="6">
    <location>
        <begin position="8"/>
        <end position="126"/>
    </location>
</feature>
<evidence type="ECO:0000256" key="4">
    <source>
        <dbReference type="PROSITE-ProRule" id="PRU00169"/>
    </source>
</evidence>
<dbReference type="Gene3D" id="3.40.50.2300">
    <property type="match status" value="2"/>
</dbReference>
<dbReference type="GO" id="GO:0000155">
    <property type="term" value="F:phosphorelay sensor kinase activity"/>
    <property type="evidence" value="ECO:0007669"/>
    <property type="project" value="InterPro"/>
</dbReference>
<evidence type="ECO:0000256" key="3">
    <source>
        <dbReference type="ARBA" id="ARBA00022553"/>
    </source>
</evidence>
<dbReference type="PATRIC" id="fig|1439726.3.peg.3090"/>
<evidence type="ECO:0000256" key="2">
    <source>
        <dbReference type="ARBA" id="ARBA00012438"/>
    </source>
</evidence>
<gene>
    <name evidence="8" type="ORF">A6302_02936</name>
</gene>
<feature type="modified residue" description="4-aspartylphosphate" evidence="4">
    <location>
        <position position="60"/>
    </location>
</feature>
<feature type="domain" description="Histidine kinase" evidence="5">
    <location>
        <begin position="252"/>
        <end position="470"/>
    </location>
</feature>
<dbReference type="SMART" id="SM00448">
    <property type="entry name" value="REC"/>
    <property type="match status" value="2"/>
</dbReference>
<evidence type="ECO:0000259" key="6">
    <source>
        <dbReference type="PROSITE" id="PS50110"/>
    </source>
</evidence>
<name>A0A1E3H0C9_9HYPH</name>
<evidence type="ECO:0000259" key="5">
    <source>
        <dbReference type="PROSITE" id="PS50109"/>
    </source>
</evidence>
<dbReference type="CDD" id="cd00130">
    <property type="entry name" value="PAS"/>
    <property type="match status" value="1"/>
</dbReference>
<dbReference type="CDD" id="cd00156">
    <property type="entry name" value="REC"/>
    <property type="match status" value="2"/>
</dbReference>
<comment type="caution">
    <text evidence="8">The sequence shown here is derived from an EMBL/GenBank/DDBJ whole genome shotgun (WGS) entry which is preliminary data.</text>
</comment>
<dbReference type="Gene3D" id="3.30.450.20">
    <property type="entry name" value="PAS domain"/>
    <property type="match status" value="1"/>
</dbReference>
<dbReference type="PRINTS" id="PR00344">
    <property type="entry name" value="BCTRLSENSOR"/>
</dbReference>
<dbReference type="SMART" id="SM00388">
    <property type="entry name" value="HisKA"/>
    <property type="match status" value="1"/>
</dbReference>
<proteinExistence type="predicted"/>
<dbReference type="Gene3D" id="1.10.287.130">
    <property type="match status" value="1"/>
</dbReference>
<dbReference type="Pfam" id="PF02518">
    <property type="entry name" value="HATPase_c"/>
    <property type="match status" value="1"/>
</dbReference>
<evidence type="ECO:0000259" key="7">
    <source>
        <dbReference type="PROSITE" id="PS50112"/>
    </source>
</evidence>
<dbReference type="Proteomes" id="UP000094622">
    <property type="component" value="Unassembled WGS sequence"/>
</dbReference>
<dbReference type="InterPro" id="IPR036097">
    <property type="entry name" value="HisK_dim/P_sf"/>
</dbReference>
<dbReference type="Pfam" id="PF00512">
    <property type="entry name" value="HisKA"/>
    <property type="match status" value="1"/>
</dbReference>
<dbReference type="PANTHER" id="PTHR43065:SF42">
    <property type="entry name" value="TWO-COMPONENT SENSOR PPRA"/>
    <property type="match status" value="1"/>
</dbReference>
<dbReference type="InterPro" id="IPR005467">
    <property type="entry name" value="His_kinase_dom"/>
</dbReference>
<dbReference type="SUPFAM" id="SSF47384">
    <property type="entry name" value="Homodimeric domain of signal transducing histidine kinase"/>
    <property type="match status" value="1"/>
</dbReference>
<dbReference type="InterPro" id="IPR035965">
    <property type="entry name" value="PAS-like_dom_sf"/>
</dbReference>
<dbReference type="SUPFAM" id="SSF55874">
    <property type="entry name" value="ATPase domain of HSP90 chaperone/DNA topoisomerase II/histidine kinase"/>
    <property type="match status" value="1"/>
</dbReference>
<dbReference type="InterPro" id="IPR001789">
    <property type="entry name" value="Sig_transdc_resp-reg_receiver"/>
</dbReference>
<dbReference type="Pfam" id="PF00072">
    <property type="entry name" value="Response_reg"/>
    <property type="match status" value="2"/>
</dbReference>
<evidence type="ECO:0000313" key="8">
    <source>
        <dbReference type="EMBL" id="ODN69769.1"/>
    </source>
</evidence>
<keyword evidence="3 4" id="KW-0597">Phosphoprotein</keyword>
<dbReference type="InterPro" id="IPR011006">
    <property type="entry name" value="CheY-like_superfamily"/>
</dbReference>
<reference evidence="8 9" key="1">
    <citation type="submission" date="2016-07" db="EMBL/GenBank/DDBJ databases">
        <title>Draft Genome Sequence of Methylobrevis pamukkalensis PK2.</title>
        <authorList>
            <person name="Vasilenko O.V."/>
            <person name="Doronina N.V."/>
            <person name="Shmareva M.N."/>
            <person name="Tarlachkov S.V."/>
            <person name="Mustakhimov I."/>
            <person name="Trotsenko Y.A."/>
        </authorList>
    </citation>
    <scope>NUCLEOTIDE SEQUENCE [LARGE SCALE GENOMIC DNA]</scope>
    <source>
        <strain evidence="8 9">PK2</strain>
    </source>
</reference>
<organism evidence="8 9">
    <name type="scientific">Methylobrevis pamukkalensis</name>
    <dbReference type="NCBI Taxonomy" id="1439726"/>
    <lineage>
        <taxon>Bacteria</taxon>
        <taxon>Pseudomonadati</taxon>
        <taxon>Pseudomonadota</taxon>
        <taxon>Alphaproteobacteria</taxon>
        <taxon>Hyphomicrobiales</taxon>
        <taxon>Pleomorphomonadaceae</taxon>
        <taxon>Methylobrevis</taxon>
    </lineage>
</organism>
<dbReference type="Pfam" id="PF13188">
    <property type="entry name" value="PAS_8"/>
    <property type="match status" value="1"/>
</dbReference>
<dbReference type="EC" id="2.7.13.3" evidence="2"/>
<dbReference type="InterPro" id="IPR004358">
    <property type="entry name" value="Sig_transdc_His_kin-like_C"/>
</dbReference>
<dbReference type="InterPro" id="IPR036890">
    <property type="entry name" value="HATPase_C_sf"/>
</dbReference>
<keyword evidence="9" id="KW-1185">Reference proteome</keyword>
<evidence type="ECO:0000313" key="9">
    <source>
        <dbReference type="Proteomes" id="UP000094622"/>
    </source>
</evidence>
<dbReference type="PANTHER" id="PTHR43065">
    <property type="entry name" value="SENSOR HISTIDINE KINASE"/>
    <property type="match status" value="1"/>
</dbReference>